<accession>A0A845U5X5</accession>
<dbReference type="SUPFAM" id="SSF53756">
    <property type="entry name" value="UDP-Glycosyltransferase/glycogen phosphorylase"/>
    <property type="match status" value="1"/>
</dbReference>
<evidence type="ECO:0000256" key="4">
    <source>
        <dbReference type="ARBA" id="ARBA00012621"/>
    </source>
</evidence>
<comment type="subcellular location">
    <subcellularLocation>
        <location evidence="1">Cell inner membrane</location>
        <topology evidence="1">Single-pass membrane protein</topology>
        <orientation evidence="1">Cytoplasmic side</orientation>
    </subcellularLocation>
    <subcellularLocation>
        <location evidence="11">Cell membrane</location>
    </subcellularLocation>
</comment>
<keyword evidence="11" id="KW-0448">Lipopolysaccharide biosynthesis</keyword>
<dbReference type="FunFam" id="3.40.50.2000:FF:000032">
    <property type="entry name" value="3-deoxy-D-manno-octulosonic acid transferase"/>
    <property type="match status" value="1"/>
</dbReference>
<dbReference type="Gene3D" id="3.40.50.2000">
    <property type="entry name" value="Glycogen Phosphorylase B"/>
    <property type="match status" value="1"/>
</dbReference>
<dbReference type="Pfam" id="PF04413">
    <property type="entry name" value="Glycos_transf_N"/>
    <property type="match status" value="1"/>
</dbReference>
<dbReference type="Gene3D" id="3.40.50.11720">
    <property type="entry name" value="3-Deoxy-D-manno-octulosonic-acid transferase, N-terminal domain"/>
    <property type="match status" value="1"/>
</dbReference>
<organism evidence="13">
    <name type="scientific">Acidithiobacillus ferrianus</name>
    <dbReference type="NCBI Taxonomy" id="2678518"/>
    <lineage>
        <taxon>Bacteria</taxon>
        <taxon>Pseudomonadati</taxon>
        <taxon>Pseudomonadota</taxon>
        <taxon>Acidithiobacillia</taxon>
        <taxon>Acidithiobacillales</taxon>
        <taxon>Acidithiobacillaceae</taxon>
        <taxon>Acidithiobacillus</taxon>
    </lineage>
</organism>
<dbReference type="EC" id="2.4.99.12" evidence="4 11"/>
<dbReference type="InterPro" id="IPR039901">
    <property type="entry name" value="Kdotransferase"/>
</dbReference>
<dbReference type="InterPro" id="IPR038107">
    <property type="entry name" value="Glycos_transf_N_sf"/>
</dbReference>
<reference evidence="13" key="1">
    <citation type="submission" date="2019-11" db="EMBL/GenBank/DDBJ databases">
        <title>Acidithiobacillus ferrianus sp. nov.: a facultatively anaerobic and extremely acidophilic chemolithoautotroph.</title>
        <authorList>
            <person name="Norris P.R."/>
            <person name="Falagan C."/>
            <person name="Moya-Beltran A."/>
            <person name="Castro M."/>
            <person name="Quatrini R."/>
            <person name="Johnson D.B."/>
        </authorList>
    </citation>
    <scope>NUCLEOTIDE SEQUENCE [LARGE SCALE GENOMIC DNA]</scope>
    <source>
        <strain evidence="13">MG</strain>
    </source>
</reference>
<feature type="domain" description="3-deoxy-D-manno-octulosonic-acid transferase N-terminal" evidence="12">
    <location>
        <begin position="34"/>
        <end position="208"/>
    </location>
</feature>
<evidence type="ECO:0000256" key="8">
    <source>
        <dbReference type="ARBA" id="ARBA00049183"/>
    </source>
</evidence>
<dbReference type="GO" id="GO:0005886">
    <property type="term" value="C:plasma membrane"/>
    <property type="evidence" value="ECO:0007669"/>
    <property type="project" value="UniProtKB-SubCell"/>
</dbReference>
<proteinExistence type="inferred from homology"/>
<dbReference type="UniPathway" id="UPA00958"/>
<comment type="pathway">
    <text evidence="2 11">Bacterial outer membrane biogenesis; LPS core biosynthesis.</text>
</comment>
<evidence type="ECO:0000256" key="5">
    <source>
        <dbReference type="ARBA" id="ARBA00019077"/>
    </source>
</evidence>
<comment type="caution">
    <text evidence="13">The sequence shown here is derived from an EMBL/GenBank/DDBJ whole genome shotgun (WGS) entry which is preliminary data.</text>
</comment>
<dbReference type="FunFam" id="3.40.50.11720:FF:000001">
    <property type="entry name" value="3-deoxy-D-manno-octulosonic acid transferase"/>
    <property type="match status" value="1"/>
</dbReference>
<dbReference type="EMBL" id="WNJL01000001">
    <property type="protein sequence ID" value="NDU41157.1"/>
    <property type="molecule type" value="Genomic_DNA"/>
</dbReference>
<evidence type="ECO:0000256" key="9">
    <source>
        <dbReference type="PIRSR" id="PIRSR639901-1"/>
    </source>
</evidence>
<keyword evidence="11" id="KW-1133">Transmembrane helix</keyword>
<name>A0A845U5X5_9PROT</name>
<dbReference type="GO" id="GO:0009244">
    <property type="term" value="P:lipopolysaccharide core region biosynthetic process"/>
    <property type="evidence" value="ECO:0007669"/>
    <property type="project" value="UniProtKB-UniRule"/>
</dbReference>
<keyword evidence="11" id="KW-0812">Transmembrane</keyword>
<dbReference type="GO" id="GO:0009245">
    <property type="term" value="P:lipid A biosynthetic process"/>
    <property type="evidence" value="ECO:0007669"/>
    <property type="project" value="TreeGrafter"/>
</dbReference>
<dbReference type="PANTHER" id="PTHR42755">
    <property type="entry name" value="3-DEOXY-MANNO-OCTULOSONATE CYTIDYLYLTRANSFERASE"/>
    <property type="match status" value="1"/>
</dbReference>
<evidence type="ECO:0000256" key="3">
    <source>
        <dbReference type="ARBA" id="ARBA00006380"/>
    </source>
</evidence>
<comment type="catalytic activity">
    <reaction evidence="8 11">
        <text>lipid IVA (E. coli) + CMP-3-deoxy-beta-D-manno-octulosonate = alpha-Kdo-(2-&gt;6)-lipid IVA (E. coli) + CMP + H(+)</text>
        <dbReference type="Rhea" id="RHEA:28066"/>
        <dbReference type="ChEBI" id="CHEBI:15378"/>
        <dbReference type="ChEBI" id="CHEBI:58603"/>
        <dbReference type="ChEBI" id="CHEBI:60364"/>
        <dbReference type="ChEBI" id="CHEBI:60377"/>
        <dbReference type="ChEBI" id="CHEBI:85987"/>
        <dbReference type="EC" id="2.4.99.12"/>
    </reaction>
</comment>
<dbReference type="NCBIfam" id="NF004388">
    <property type="entry name" value="PRK05749.1-4"/>
    <property type="match status" value="1"/>
</dbReference>
<evidence type="ECO:0000256" key="11">
    <source>
        <dbReference type="RuleBase" id="RU365103"/>
    </source>
</evidence>
<dbReference type="PANTHER" id="PTHR42755:SF1">
    <property type="entry name" value="3-DEOXY-D-MANNO-OCTULOSONIC ACID TRANSFERASE, MITOCHONDRIAL-RELATED"/>
    <property type="match status" value="1"/>
</dbReference>
<keyword evidence="6 11" id="KW-0808">Transferase</keyword>
<feature type="transmembrane region" description="Helical" evidence="11">
    <location>
        <begin position="6"/>
        <end position="27"/>
    </location>
</feature>
<evidence type="ECO:0000313" key="13">
    <source>
        <dbReference type="EMBL" id="NDU41157.1"/>
    </source>
</evidence>
<protein>
    <recommendedName>
        <fullName evidence="5 11">3-deoxy-D-manno-octulosonic acid transferase</fullName>
        <shortName evidence="11">Kdo transferase</shortName>
        <ecNumber evidence="4 11">2.4.99.12</ecNumber>
    </recommendedName>
    <alternativeName>
        <fullName evidence="7 11">Lipid IV(A) 3-deoxy-D-manno-octulosonic acid transferase</fullName>
    </alternativeName>
</protein>
<sequence>MMNRRLYAFLLWLLSPVILGFALWRAWRRPAYRERWRERFGWGARHRDRPIWVHAVSVGETIAAVPLVHALQARYPGVPILVTSTTPTGAAIVSQRLGTEVRQHYMPYDLSGAVTRFLRRQRPRLGILMETEIWPNLCHAARREGVPLMLANARLSARSLRGYGRFRGLFAPALASISAVAAQSAEEAAAFQRLGAQRVTVTGNIKYDLPEPVAARERGRQWRQRFGGRPVWVFASTHAGEEEMALAVLDALQRQWPDLLLVLIPRHPSRRPEVVARMQARGVSHVLRSRDEAVSGKAIFLVDTLGEVMDFYAAADVVTIGGSFVPVGGHNPLEAAALACPVVWGPHMENFRGITRDLLTAGAAVQVPDSVVLAAQLGAWLAAPEAAAELGARGLLLLQRQRGALGRTLALMDTLDARRGLPE</sequence>
<comment type="similarity">
    <text evidence="3">Belongs to the glycosyltransferase group 1 family. Glycosyltransferase 30 subfamily.</text>
</comment>
<dbReference type="GO" id="GO:0043842">
    <property type="term" value="F:Kdo transferase activity"/>
    <property type="evidence" value="ECO:0007669"/>
    <property type="project" value="UniProtKB-EC"/>
</dbReference>
<comment type="function">
    <text evidence="11">Involved in lipopolysaccharide (LPS) biosynthesis. Catalyzes the transfer of 3-deoxy-D-manno-octulosonate (Kdo) residue(s) from CMP-Kdo to lipid IV(A), the tetraacyldisaccharide-1,4'-bisphosphate precursor of lipid A.</text>
</comment>
<feature type="site" description="Transition state stabilizer" evidence="10">
    <location>
        <position position="206"/>
    </location>
</feature>
<evidence type="ECO:0000256" key="2">
    <source>
        <dbReference type="ARBA" id="ARBA00004713"/>
    </source>
</evidence>
<keyword evidence="11" id="KW-0472">Membrane</keyword>
<evidence type="ECO:0000256" key="10">
    <source>
        <dbReference type="PIRSR" id="PIRSR639901-2"/>
    </source>
</evidence>
<evidence type="ECO:0000256" key="6">
    <source>
        <dbReference type="ARBA" id="ARBA00022679"/>
    </source>
</evidence>
<feature type="active site" description="Proton acceptor" evidence="9">
    <location>
        <position position="60"/>
    </location>
</feature>
<gene>
    <name evidence="13" type="ORF">GL267_00485</name>
</gene>
<dbReference type="AlphaFoldDB" id="A0A845U5X5"/>
<evidence type="ECO:0000256" key="7">
    <source>
        <dbReference type="ARBA" id="ARBA00031445"/>
    </source>
</evidence>
<keyword evidence="11" id="KW-1003">Cell membrane</keyword>
<evidence type="ECO:0000259" key="12">
    <source>
        <dbReference type="Pfam" id="PF04413"/>
    </source>
</evidence>
<feature type="site" description="Transition state stabilizer" evidence="10">
    <location>
        <position position="130"/>
    </location>
</feature>
<dbReference type="InterPro" id="IPR007507">
    <property type="entry name" value="Glycos_transf_N"/>
</dbReference>
<evidence type="ECO:0000256" key="1">
    <source>
        <dbReference type="ARBA" id="ARBA00004388"/>
    </source>
</evidence>